<evidence type="ECO:0000313" key="1">
    <source>
        <dbReference type="EMBL" id="RTE66754.1"/>
    </source>
</evidence>
<gene>
    <name evidence="1" type="ORF">EH243_06410</name>
</gene>
<accession>A0A430KTW3</accession>
<reference evidence="1 2" key="1">
    <citation type="submission" date="2018-11" db="EMBL/GenBank/DDBJ databases">
        <title>The draft genome sequence of Amphritea opalescens ANRC-JH13T.</title>
        <authorList>
            <person name="Fang Z."/>
            <person name="Zhang Y."/>
            <person name="Han X."/>
        </authorList>
    </citation>
    <scope>NUCLEOTIDE SEQUENCE [LARGE SCALE GENOMIC DNA]</scope>
    <source>
        <strain evidence="1 2">ANRC-JH13</strain>
    </source>
</reference>
<dbReference type="AlphaFoldDB" id="A0A430KTW3"/>
<dbReference type="RefSeq" id="WP_126157857.1">
    <property type="nucleotide sequence ID" value="NZ_RQXW01000004.1"/>
</dbReference>
<evidence type="ECO:0000313" key="2">
    <source>
        <dbReference type="Proteomes" id="UP000283087"/>
    </source>
</evidence>
<name>A0A430KTW3_9GAMM</name>
<dbReference type="Proteomes" id="UP000283087">
    <property type="component" value="Unassembled WGS sequence"/>
</dbReference>
<comment type="caution">
    <text evidence="1">The sequence shown here is derived from an EMBL/GenBank/DDBJ whole genome shotgun (WGS) entry which is preliminary data.</text>
</comment>
<dbReference type="InterPro" id="IPR014955">
    <property type="entry name" value="DUF1826"/>
</dbReference>
<keyword evidence="2" id="KW-1185">Reference proteome</keyword>
<proteinExistence type="predicted"/>
<organism evidence="1 2">
    <name type="scientific">Amphritea opalescens</name>
    <dbReference type="NCBI Taxonomy" id="2490544"/>
    <lineage>
        <taxon>Bacteria</taxon>
        <taxon>Pseudomonadati</taxon>
        <taxon>Pseudomonadota</taxon>
        <taxon>Gammaproteobacteria</taxon>
        <taxon>Oceanospirillales</taxon>
        <taxon>Oceanospirillaceae</taxon>
        <taxon>Amphritea</taxon>
    </lineage>
</organism>
<dbReference type="OrthoDB" id="5342505at2"/>
<sequence>MERVEDNGYLTDYPNGTNAVIGDSPETMTAIYEEQINLVVVQRSLPDEIAHYCQELVDTKPNFNLRLAINPEQAAESLTSLPNLTGHAAFVDDLVLLVDMYSCLFDLDEVGLRLQVLDRAMCPRFHIDRLGCRLVTTYQGPGTEWLRNGDVDRRKLGAGNMGLSDAESGLYSDVTDIQQVNKGDIVLLKGEGWYGNEGLGAVHRSPFITPAEKRVVVTMDFA</sequence>
<protein>
    <submittedName>
        <fullName evidence="1">DUF1826 domain-containing protein</fullName>
    </submittedName>
</protein>
<dbReference type="Pfam" id="PF08856">
    <property type="entry name" value="DUF1826"/>
    <property type="match status" value="1"/>
</dbReference>
<dbReference type="EMBL" id="RQXW01000004">
    <property type="protein sequence ID" value="RTE66754.1"/>
    <property type="molecule type" value="Genomic_DNA"/>
</dbReference>